<gene>
    <name evidence="1" type="ORF">GCM10011573_12490</name>
    <name evidence="2" type="ORF">GCM10011573_17190</name>
</gene>
<dbReference type="EMBL" id="BMKI01000003">
    <property type="protein sequence ID" value="GGC88150.1"/>
    <property type="molecule type" value="Genomic_DNA"/>
</dbReference>
<comment type="caution">
    <text evidence="1">The sequence shown here is derived from an EMBL/GenBank/DDBJ whole genome shotgun (WGS) entry which is preliminary data.</text>
</comment>
<reference evidence="3" key="2">
    <citation type="journal article" date="2019" name="Int. J. Syst. Evol. Microbiol.">
        <title>The Global Catalogue of Microorganisms (GCM) 10K type strain sequencing project: providing services to taxonomists for standard genome sequencing and annotation.</title>
        <authorList>
            <consortium name="The Broad Institute Genomics Platform"/>
            <consortium name="The Broad Institute Genome Sequencing Center for Infectious Disease"/>
            <person name="Wu L."/>
            <person name="Ma J."/>
        </authorList>
    </citation>
    <scope>NUCLEOTIDE SEQUENCE [LARGE SCALE GENOMIC DNA]</scope>
    <source>
        <strain evidence="3">CGMCC 1.15942</strain>
    </source>
</reference>
<sequence length="62" mass="7019">MKSTKEITMDQLKQLAMNDIDKKVIICTGGELRIADLPEHGTAGVKISDSKFQRMEYNFTTK</sequence>
<evidence type="ECO:0000313" key="1">
    <source>
        <dbReference type="EMBL" id="GGC84357.1"/>
    </source>
</evidence>
<dbReference type="Proteomes" id="UP000630615">
    <property type="component" value="Unassembled WGS sequence"/>
</dbReference>
<proteinExistence type="predicted"/>
<dbReference type="RefSeq" id="WP_088271251.1">
    <property type="nucleotide sequence ID" value="NZ_BMKI01000003.1"/>
</dbReference>
<protein>
    <submittedName>
        <fullName evidence="1">Uncharacterized protein</fullName>
    </submittedName>
</protein>
<evidence type="ECO:0000313" key="2">
    <source>
        <dbReference type="EMBL" id="GGC88150.1"/>
    </source>
</evidence>
<dbReference type="EMBL" id="BMKI01000002">
    <property type="protein sequence ID" value="GGC84357.1"/>
    <property type="molecule type" value="Genomic_DNA"/>
</dbReference>
<keyword evidence="3" id="KW-1185">Reference proteome</keyword>
<reference evidence="1" key="3">
    <citation type="submission" date="2024-05" db="EMBL/GenBank/DDBJ databases">
        <authorList>
            <person name="Sun Q."/>
            <person name="Zhou Y."/>
        </authorList>
    </citation>
    <scope>NUCLEOTIDE SEQUENCE</scope>
    <source>
        <strain evidence="1">CGMCC 1.15942</strain>
    </source>
</reference>
<name>A0ABQ1NSJ5_9ENTE</name>
<evidence type="ECO:0000313" key="3">
    <source>
        <dbReference type="Proteomes" id="UP000630615"/>
    </source>
</evidence>
<reference evidence="1" key="1">
    <citation type="journal article" date="2014" name="Int. J. Syst. Evol. Microbiol.">
        <title>Complete genome of a new Firmicutes species belonging to the dominant human colonic microbiota ('Ruminococcus bicirculans') reveals two chromosomes and a selective capacity to utilize plant glucans.</title>
        <authorList>
            <consortium name="NISC Comparative Sequencing Program"/>
            <person name="Wegmann U."/>
            <person name="Louis P."/>
            <person name="Goesmann A."/>
            <person name="Henrissat B."/>
            <person name="Duncan S.H."/>
            <person name="Flint H.J."/>
        </authorList>
    </citation>
    <scope>NUCLEOTIDE SEQUENCE</scope>
    <source>
        <strain evidence="1">CGMCC 1.15942</strain>
    </source>
</reference>
<organism evidence="1 3">
    <name type="scientific">Enterococcus wangshanyuanii</name>
    <dbReference type="NCBI Taxonomy" id="2005703"/>
    <lineage>
        <taxon>Bacteria</taxon>
        <taxon>Bacillati</taxon>
        <taxon>Bacillota</taxon>
        <taxon>Bacilli</taxon>
        <taxon>Lactobacillales</taxon>
        <taxon>Enterococcaceae</taxon>
        <taxon>Enterococcus</taxon>
    </lineage>
</organism>
<accession>A0ABQ1NSJ5</accession>